<dbReference type="AlphaFoldDB" id="A0AAW3TMN5"/>
<proteinExistence type="predicted"/>
<name>A0AAW3TMN5_9SPHN</name>
<evidence type="ECO:0000313" key="1">
    <source>
        <dbReference type="EMBL" id="MBB3874293.1"/>
    </source>
</evidence>
<dbReference type="EMBL" id="JACIDB010000001">
    <property type="protein sequence ID" value="MBB3874293.1"/>
    <property type="molecule type" value="Genomic_DNA"/>
</dbReference>
<gene>
    <name evidence="1" type="ORF">GGR47_000509</name>
</gene>
<evidence type="ECO:0000313" key="2">
    <source>
        <dbReference type="Proteomes" id="UP000528945"/>
    </source>
</evidence>
<sequence length="58" mass="6645">MTGTRDRVGSIQMDVLQLALSRDGVLGLLAKRDDLSPSPPPRRRDRYRELFDFLERTG</sequence>
<reference evidence="1 2" key="1">
    <citation type="submission" date="2020-08" db="EMBL/GenBank/DDBJ databases">
        <title>Genomic Encyclopedia of Type Strains, Phase IV (KMG-IV): sequencing the most valuable type-strain genomes for metagenomic binning, comparative biology and taxonomic classification.</title>
        <authorList>
            <person name="Goeker M."/>
        </authorList>
    </citation>
    <scope>NUCLEOTIDE SEQUENCE [LARGE SCALE GENOMIC DNA]</scope>
    <source>
        <strain evidence="1 2">DSM 15581</strain>
    </source>
</reference>
<organism evidence="1 2">
    <name type="scientific">Sphingomonas aquatilis</name>
    <dbReference type="NCBI Taxonomy" id="93063"/>
    <lineage>
        <taxon>Bacteria</taxon>
        <taxon>Pseudomonadati</taxon>
        <taxon>Pseudomonadota</taxon>
        <taxon>Alphaproteobacteria</taxon>
        <taxon>Sphingomonadales</taxon>
        <taxon>Sphingomonadaceae</taxon>
        <taxon>Sphingomonas</taxon>
    </lineage>
</organism>
<keyword evidence="2" id="KW-1185">Reference proteome</keyword>
<protein>
    <submittedName>
        <fullName evidence="1">Uncharacterized protein</fullName>
    </submittedName>
</protein>
<accession>A0AAW3TMN5</accession>
<dbReference type="Proteomes" id="UP000528945">
    <property type="component" value="Unassembled WGS sequence"/>
</dbReference>
<comment type="caution">
    <text evidence="1">The sequence shown here is derived from an EMBL/GenBank/DDBJ whole genome shotgun (WGS) entry which is preliminary data.</text>
</comment>